<proteinExistence type="inferred from homology"/>
<comment type="cofactor">
    <cofactor evidence="1">
        <name>Zn(2+)</name>
        <dbReference type="ChEBI" id="CHEBI:29105"/>
    </cofactor>
</comment>
<evidence type="ECO:0000256" key="3">
    <source>
        <dbReference type="ARBA" id="ARBA00022645"/>
    </source>
</evidence>
<evidence type="ECO:0000256" key="4">
    <source>
        <dbReference type="ARBA" id="ARBA00022670"/>
    </source>
</evidence>
<evidence type="ECO:0000256" key="5">
    <source>
        <dbReference type="ARBA" id="ARBA00022723"/>
    </source>
</evidence>
<keyword evidence="8" id="KW-0862">Zinc</keyword>
<dbReference type="PROSITE" id="PS00133">
    <property type="entry name" value="CARBOXYPEPT_ZN_2"/>
    <property type="match status" value="1"/>
</dbReference>
<dbReference type="PANTHER" id="PTHR11705">
    <property type="entry name" value="PROTEASE FAMILY M14 CARBOXYPEPTIDASE A,B"/>
    <property type="match status" value="1"/>
</dbReference>
<keyword evidence="3" id="KW-0121">Carboxypeptidase</keyword>
<dbReference type="Gene3D" id="3.40.630.10">
    <property type="entry name" value="Zn peptidases"/>
    <property type="match status" value="1"/>
</dbReference>
<evidence type="ECO:0000256" key="11">
    <source>
        <dbReference type="SAM" id="MobiDB-lite"/>
    </source>
</evidence>
<name>A0AAJ7EJY3_PAPXU</name>
<dbReference type="GeneID" id="106126848"/>
<evidence type="ECO:0000256" key="8">
    <source>
        <dbReference type="ARBA" id="ARBA00022833"/>
    </source>
</evidence>
<dbReference type="GO" id="GO:0008270">
    <property type="term" value="F:zinc ion binding"/>
    <property type="evidence" value="ECO:0007669"/>
    <property type="project" value="InterPro"/>
</dbReference>
<keyword evidence="6" id="KW-0732">Signal</keyword>
<evidence type="ECO:0000256" key="10">
    <source>
        <dbReference type="PROSITE-ProRule" id="PRU01379"/>
    </source>
</evidence>
<protein>
    <submittedName>
        <fullName evidence="13">Carboxypeptidase B-like</fullName>
    </submittedName>
</protein>
<gene>
    <name evidence="13" type="primary">LOC106126848</name>
</gene>
<dbReference type="SUPFAM" id="SSF53187">
    <property type="entry name" value="Zn-dependent exopeptidases"/>
    <property type="match status" value="1"/>
</dbReference>
<evidence type="ECO:0000256" key="2">
    <source>
        <dbReference type="ARBA" id="ARBA00005988"/>
    </source>
</evidence>
<comment type="similarity">
    <text evidence="2 10">Belongs to the peptidase M14 family.</text>
</comment>
<evidence type="ECO:0000313" key="13">
    <source>
        <dbReference type="RefSeq" id="XP_013180183.1"/>
    </source>
</evidence>
<dbReference type="PRINTS" id="PR00765">
    <property type="entry name" value="CRBOXYPTASEA"/>
</dbReference>
<dbReference type="PANTHER" id="PTHR11705:SF91">
    <property type="entry name" value="FI01817P-RELATED"/>
    <property type="match status" value="1"/>
</dbReference>
<dbReference type="RefSeq" id="XP_013180183.1">
    <property type="nucleotide sequence ID" value="XM_013324729.1"/>
</dbReference>
<dbReference type="InterPro" id="IPR000834">
    <property type="entry name" value="Peptidase_M14"/>
</dbReference>
<dbReference type="Pfam" id="PF00246">
    <property type="entry name" value="Peptidase_M14"/>
    <property type="match status" value="1"/>
</dbReference>
<dbReference type="FunFam" id="3.40.630.10:FF:000084">
    <property type="entry name" value="Carboxypeptidase B2"/>
    <property type="match status" value="1"/>
</dbReference>
<sequence length="372" mass="42152">MQLEKLLRNRNIVYEVTETSADAMGRLRLASPTPSTYSPKSPRRSGRRLNGSPDGRSMDWMDYHPLNVIYKYLVDLEAQCPSTCTLSVIGTSVEGRDIMLLKISNSNASNTGVWLDGTIHAREWISASVVLYIGEQLAKNFDRMPTSITNKDWYLVPVVNPDGYVYSHTSDRMWRKNRSRLGSTVVGVDLNRNFGVRWGVNGTEFSSGDPNHNNFRGTGAFSEPEAGAIKDLILYSSIPFKIFLTFHSYSEVITFPWCFTTDPCPDYVYLLEGATVMSKAIFDTSGRLYKVGNFRDLMYPASGTSIDWSYGIARIPYSYLVELRSKEHKFALPKKQIIECCEEIWNGVKALAEHVDKKKCLNCEPLKHKEMQ</sequence>
<accession>A0AAJ7EJY3</accession>
<feature type="region of interest" description="Disordered" evidence="11">
    <location>
        <begin position="25"/>
        <end position="54"/>
    </location>
</feature>
<evidence type="ECO:0000259" key="12">
    <source>
        <dbReference type="PROSITE" id="PS52035"/>
    </source>
</evidence>
<dbReference type="InterPro" id="IPR057247">
    <property type="entry name" value="CARBOXYPEPT_ZN_2"/>
</dbReference>
<dbReference type="Proteomes" id="UP000694872">
    <property type="component" value="Unplaced"/>
</dbReference>
<feature type="active site" description="Proton donor/acceptor" evidence="10">
    <location>
        <position position="322"/>
    </location>
</feature>
<feature type="compositionally biased region" description="Low complexity" evidence="11">
    <location>
        <begin position="31"/>
        <end position="40"/>
    </location>
</feature>
<evidence type="ECO:0000256" key="9">
    <source>
        <dbReference type="ARBA" id="ARBA00023049"/>
    </source>
</evidence>
<reference evidence="13" key="1">
    <citation type="submission" date="2025-08" db="UniProtKB">
        <authorList>
            <consortium name="RefSeq"/>
        </authorList>
    </citation>
    <scope>IDENTIFICATION</scope>
</reference>
<dbReference type="KEGG" id="pxu:106126848"/>
<keyword evidence="4" id="KW-0645">Protease</keyword>
<dbReference type="SMART" id="SM00631">
    <property type="entry name" value="Zn_pept"/>
    <property type="match status" value="1"/>
</dbReference>
<dbReference type="CDD" id="cd03860">
    <property type="entry name" value="M14_CP_A-B_like"/>
    <property type="match status" value="1"/>
</dbReference>
<feature type="domain" description="Peptidase M14" evidence="12">
    <location>
        <begin position="62"/>
        <end position="355"/>
    </location>
</feature>
<dbReference type="AlphaFoldDB" id="A0AAJ7EJY3"/>
<evidence type="ECO:0000256" key="1">
    <source>
        <dbReference type="ARBA" id="ARBA00001947"/>
    </source>
</evidence>
<dbReference type="PROSITE" id="PS52035">
    <property type="entry name" value="PEPTIDASE_M14"/>
    <property type="match status" value="1"/>
</dbReference>
<evidence type="ECO:0000256" key="7">
    <source>
        <dbReference type="ARBA" id="ARBA00022801"/>
    </source>
</evidence>
<keyword evidence="7" id="KW-0378">Hydrolase</keyword>
<keyword evidence="5" id="KW-0479">Metal-binding</keyword>
<dbReference type="GO" id="GO:0006508">
    <property type="term" value="P:proteolysis"/>
    <property type="evidence" value="ECO:0007669"/>
    <property type="project" value="UniProtKB-KW"/>
</dbReference>
<keyword evidence="9" id="KW-0482">Metalloprotease</keyword>
<dbReference type="GO" id="GO:0005615">
    <property type="term" value="C:extracellular space"/>
    <property type="evidence" value="ECO:0007669"/>
    <property type="project" value="TreeGrafter"/>
</dbReference>
<organism evidence="13">
    <name type="scientific">Papilio xuthus</name>
    <name type="common">Asian swallowtail butterfly</name>
    <dbReference type="NCBI Taxonomy" id="66420"/>
    <lineage>
        <taxon>Eukaryota</taxon>
        <taxon>Metazoa</taxon>
        <taxon>Ecdysozoa</taxon>
        <taxon>Arthropoda</taxon>
        <taxon>Hexapoda</taxon>
        <taxon>Insecta</taxon>
        <taxon>Pterygota</taxon>
        <taxon>Neoptera</taxon>
        <taxon>Endopterygota</taxon>
        <taxon>Lepidoptera</taxon>
        <taxon>Glossata</taxon>
        <taxon>Ditrysia</taxon>
        <taxon>Papilionoidea</taxon>
        <taxon>Papilionidae</taxon>
        <taxon>Papilioninae</taxon>
        <taxon>Papilio</taxon>
    </lineage>
</organism>
<dbReference type="GO" id="GO:0004181">
    <property type="term" value="F:metallocarboxypeptidase activity"/>
    <property type="evidence" value="ECO:0007669"/>
    <property type="project" value="InterPro"/>
</dbReference>
<evidence type="ECO:0000256" key="6">
    <source>
        <dbReference type="ARBA" id="ARBA00022729"/>
    </source>
</evidence>